<gene>
    <name evidence="1" type="ORF">K3G42_020674</name>
</gene>
<protein>
    <submittedName>
        <fullName evidence="1">Uncharacterized protein</fullName>
    </submittedName>
</protein>
<accession>A0ACB8FVQ6</accession>
<name>A0ACB8FVQ6_9SAUR</name>
<dbReference type="Proteomes" id="UP000827872">
    <property type="component" value="Linkage Group LG11"/>
</dbReference>
<evidence type="ECO:0000313" key="2">
    <source>
        <dbReference type="Proteomes" id="UP000827872"/>
    </source>
</evidence>
<evidence type="ECO:0000313" key="1">
    <source>
        <dbReference type="EMBL" id="KAH8011240.1"/>
    </source>
</evidence>
<dbReference type="EMBL" id="CM037624">
    <property type="protein sequence ID" value="KAH8011240.1"/>
    <property type="molecule type" value="Genomic_DNA"/>
</dbReference>
<comment type="caution">
    <text evidence="1">The sequence shown here is derived from an EMBL/GenBank/DDBJ whole genome shotgun (WGS) entry which is preliminary data.</text>
</comment>
<reference evidence="1" key="1">
    <citation type="submission" date="2021-08" db="EMBL/GenBank/DDBJ databases">
        <title>The first chromosome-level gecko genome reveals the dynamic sex chromosomes of Neotropical dwarf geckos (Sphaerodactylidae: Sphaerodactylus).</title>
        <authorList>
            <person name="Pinto B.J."/>
            <person name="Keating S.E."/>
            <person name="Gamble T."/>
        </authorList>
    </citation>
    <scope>NUCLEOTIDE SEQUENCE</scope>
    <source>
        <strain evidence="1">TG3544</strain>
    </source>
</reference>
<organism evidence="1 2">
    <name type="scientific">Sphaerodactylus townsendi</name>
    <dbReference type="NCBI Taxonomy" id="933632"/>
    <lineage>
        <taxon>Eukaryota</taxon>
        <taxon>Metazoa</taxon>
        <taxon>Chordata</taxon>
        <taxon>Craniata</taxon>
        <taxon>Vertebrata</taxon>
        <taxon>Euteleostomi</taxon>
        <taxon>Lepidosauria</taxon>
        <taxon>Squamata</taxon>
        <taxon>Bifurcata</taxon>
        <taxon>Gekkota</taxon>
        <taxon>Sphaerodactylidae</taxon>
        <taxon>Sphaerodactylus</taxon>
    </lineage>
</organism>
<keyword evidence="2" id="KW-1185">Reference proteome</keyword>
<sequence length="120" mass="13245">MFGRISTHRVTMSRKQRDGTAGAQIHPHPTVLIAPTIKSVCYSSIGTRALLLPRAHEQSSQMNRNLLPLLHLLGCTSGGLQQNQAKWEYAYAARLIPPPNLTLQHVDLDSNLTTPKISII</sequence>
<proteinExistence type="predicted"/>